<evidence type="ECO:0008006" key="3">
    <source>
        <dbReference type="Google" id="ProtNLM"/>
    </source>
</evidence>
<dbReference type="SUPFAM" id="SSF52047">
    <property type="entry name" value="RNI-like"/>
    <property type="match status" value="1"/>
</dbReference>
<gene>
    <name evidence="1" type="ORF">RDB_LOCUS79209</name>
</gene>
<sequence>MGLASDDVLSLATNRWEDARSSLANSLKTYLNSCISLDLDPDLGYGHSNTKDLASRIDSTLGSLHEMSLQFAQSIATISRIRNKFASPIWSLPKEIISEIFLNIVYAPETMNLPMTKCLQTMYRNLHSLMAVCSVWRHLALIQGQLWETVPASNDPIKRVAVDLSIERSRGRALRFAAILPKGGAPAFLLKAVTEQASRICSLNVQCLESKPLRDIITAVLKADAPSRLSQLSIYCRSYKHMKAYILLPDSPNYSTFNELMKSLSALRLGGLRIHWENIVFSNRLVELCLRGVTLGSDSAMLSFLSALTSASELRDLKIMFVVAHRRPGETVSLARSVPKVAFPKLQYLLLSDLPFNVLEFFLLAIAPCSYHLTVDISKQTLNISGGDHWAMGQVSPGDLAALLSPVDIDSLYLLRGPLDAVDLWLTGSGFRQLLGSTPRLKELTINGWVFDTAFCNGLCPLSPDESESPNLEILRFLNARISDEEGFKRIATGIPAQTMVFGGYIEAGSGKWVEPKGDNDVVSWLESNIPSLRLVDSNYKSLEFSSDAWLLW</sequence>
<comment type="caution">
    <text evidence="1">The sequence shown here is derived from an EMBL/GenBank/DDBJ whole genome shotgun (WGS) entry which is preliminary data.</text>
</comment>
<protein>
    <recommendedName>
        <fullName evidence="3">F-box domain-containing protein</fullName>
    </recommendedName>
</protein>
<reference evidence="1" key="1">
    <citation type="submission" date="2021-01" db="EMBL/GenBank/DDBJ databases">
        <authorList>
            <person name="Kaushik A."/>
        </authorList>
    </citation>
    <scope>NUCLEOTIDE SEQUENCE</scope>
    <source>
        <strain evidence="1">AG6-10EEA</strain>
    </source>
</reference>
<accession>A0A8H3C6H0</accession>
<organism evidence="1 2">
    <name type="scientific">Rhizoctonia solani</name>
    <dbReference type="NCBI Taxonomy" id="456999"/>
    <lineage>
        <taxon>Eukaryota</taxon>
        <taxon>Fungi</taxon>
        <taxon>Dikarya</taxon>
        <taxon>Basidiomycota</taxon>
        <taxon>Agaricomycotina</taxon>
        <taxon>Agaricomycetes</taxon>
        <taxon>Cantharellales</taxon>
        <taxon>Ceratobasidiaceae</taxon>
        <taxon>Rhizoctonia</taxon>
    </lineage>
</organism>
<evidence type="ECO:0000313" key="1">
    <source>
        <dbReference type="EMBL" id="CAE6474345.1"/>
    </source>
</evidence>
<evidence type="ECO:0000313" key="2">
    <source>
        <dbReference type="Proteomes" id="UP000663853"/>
    </source>
</evidence>
<dbReference type="InterPro" id="IPR032675">
    <property type="entry name" value="LRR_dom_sf"/>
</dbReference>
<dbReference type="EMBL" id="CAJMXA010002008">
    <property type="protein sequence ID" value="CAE6474345.1"/>
    <property type="molecule type" value="Genomic_DNA"/>
</dbReference>
<dbReference type="Gene3D" id="3.80.10.10">
    <property type="entry name" value="Ribonuclease Inhibitor"/>
    <property type="match status" value="1"/>
</dbReference>
<proteinExistence type="predicted"/>
<dbReference type="Proteomes" id="UP000663853">
    <property type="component" value="Unassembled WGS sequence"/>
</dbReference>
<name>A0A8H3C6H0_9AGAM</name>
<dbReference type="AlphaFoldDB" id="A0A8H3C6H0"/>